<sequence length="194" mass="20951">MSLARPRILRLTADTIRILALGSVAFVLFTSHDGAVILTLLSLALLVPRAARLPALLDLLLCAALTWATWSSVFHWYRVVDWYDTAVHSVTPGTVAVTLQLLLARARLLPSPRDRALRRSAVPLITTALGATVASLWEMYEWLATDVFGAHLRVGYEDTIADMAAGVAGSLAAGLILAWRSARASPRPSEDGDP</sequence>
<name>A0ABT0VNJ3_STRGI</name>
<gene>
    <name evidence="2" type="ORF">NC658_03015</name>
</gene>
<feature type="transmembrane region" description="Helical" evidence="1">
    <location>
        <begin position="121"/>
        <end position="140"/>
    </location>
</feature>
<evidence type="ECO:0000313" key="3">
    <source>
        <dbReference type="Proteomes" id="UP001523263"/>
    </source>
</evidence>
<keyword evidence="3" id="KW-1185">Reference proteome</keyword>
<feature type="transmembrane region" description="Helical" evidence="1">
    <location>
        <begin position="160"/>
        <end position="179"/>
    </location>
</feature>
<dbReference type="Pfam" id="PF09997">
    <property type="entry name" value="DUF2238"/>
    <property type="match status" value="1"/>
</dbReference>
<dbReference type="RefSeq" id="WP_251097376.1">
    <property type="nucleotide sequence ID" value="NZ_JAMQBH010000001.1"/>
</dbReference>
<evidence type="ECO:0000313" key="2">
    <source>
        <dbReference type="EMBL" id="MCM2512229.1"/>
    </source>
</evidence>
<organism evidence="2 3">
    <name type="scientific">Streptomyces griseoincarnatus</name>
    <dbReference type="NCBI Taxonomy" id="29305"/>
    <lineage>
        <taxon>Bacteria</taxon>
        <taxon>Bacillati</taxon>
        <taxon>Actinomycetota</taxon>
        <taxon>Actinomycetes</taxon>
        <taxon>Kitasatosporales</taxon>
        <taxon>Streptomycetaceae</taxon>
        <taxon>Streptomyces</taxon>
        <taxon>Streptomyces griseoincarnatus group</taxon>
    </lineage>
</organism>
<dbReference type="EMBL" id="JAMQBH010000001">
    <property type="protein sequence ID" value="MCM2512229.1"/>
    <property type="molecule type" value="Genomic_DNA"/>
</dbReference>
<evidence type="ECO:0008006" key="4">
    <source>
        <dbReference type="Google" id="ProtNLM"/>
    </source>
</evidence>
<keyword evidence="1" id="KW-0472">Membrane</keyword>
<protein>
    <recommendedName>
        <fullName evidence="4">DUF2238 domain-containing protein</fullName>
    </recommendedName>
</protein>
<feature type="transmembrane region" description="Helical" evidence="1">
    <location>
        <begin position="59"/>
        <end position="77"/>
    </location>
</feature>
<feature type="transmembrane region" description="Helical" evidence="1">
    <location>
        <begin position="20"/>
        <end position="47"/>
    </location>
</feature>
<proteinExistence type="predicted"/>
<evidence type="ECO:0000256" key="1">
    <source>
        <dbReference type="SAM" id="Phobius"/>
    </source>
</evidence>
<comment type="caution">
    <text evidence="2">The sequence shown here is derived from an EMBL/GenBank/DDBJ whole genome shotgun (WGS) entry which is preliminary data.</text>
</comment>
<accession>A0ABT0VNJ3</accession>
<keyword evidence="1" id="KW-1133">Transmembrane helix</keyword>
<dbReference type="Proteomes" id="UP001523263">
    <property type="component" value="Unassembled WGS sequence"/>
</dbReference>
<dbReference type="InterPro" id="IPR014509">
    <property type="entry name" value="YjdF-like"/>
</dbReference>
<reference evidence="2 3" key="1">
    <citation type="submission" date="2022-06" db="EMBL/GenBank/DDBJ databases">
        <title>Whole genome sequence of Streptomyces griseoincarnatus RB7AG.</title>
        <authorList>
            <person name="Ray L."/>
            <person name="Behera S."/>
            <person name="Panda A.N."/>
        </authorList>
    </citation>
    <scope>NUCLEOTIDE SEQUENCE [LARGE SCALE GENOMIC DNA]</scope>
    <source>
        <strain evidence="2 3">RB7AG</strain>
    </source>
</reference>
<keyword evidence="1" id="KW-0812">Transmembrane</keyword>